<organism evidence="2 3">
    <name type="scientific">Petrolisthes cinctipes</name>
    <name type="common">Flat porcelain crab</name>
    <dbReference type="NCBI Taxonomy" id="88211"/>
    <lineage>
        <taxon>Eukaryota</taxon>
        <taxon>Metazoa</taxon>
        <taxon>Ecdysozoa</taxon>
        <taxon>Arthropoda</taxon>
        <taxon>Crustacea</taxon>
        <taxon>Multicrustacea</taxon>
        <taxon>Malacostraca</taxon>
        <taxon>Eumalacostraca</taxon>
        <taxon>Eucarida</taxon>
        <taxon>Decapoda</taxon>
        <taxon>Pleocyemata</taxon>
        <taxon>Anomura</taxon>
        <taxon>Galatheoidea</taxon>
        <taxon>Porcellanidae</taxon>
        <taxon>Petrolisthes</taxon>
    </lineage>
</organism>
<gene>
    <name evidence="2" type="ORF">Pcinc_037957</name>
</gene>
<name>A0AAE1BVG1_PETCI</name>
<dbReference type="Proteomes" id="UP001286313">
    <property type="component" value="Unassembled WGS sequence"/>
</dbReference>
<evidence type="ECO:0000313" key="3">
    <source>
        <dbReference type="Proteomes" id="UP001286313"/>
    </source>
</evidence>
<protein>
    <submittedName>
        <fullName evidence="2">Uncharacterized protein</fullName>
    </submittedName>
</protein>
<accession>A0AAE1BVG1</accession>
<sequence length="96" mass="10641">MESHNTVFPRRGAALGQVLRCFIPTHTPPPFTTLYHGKEHQWQGADGTTTLHHPIPRQGTPVAGIRWHHHPSPPYTKQGTPVAGIRWQGAVLENAT</sequence>
<dbReference type="EMBL" id="JAWQEG010006137">
    <property type="protein sequence ID" value="KAK3855655.1"/>
    <property type="molecule type" value="Genomic_DNA"/>
</dbReference>
<evidence type="ECO:0000256" key="1">
    <source>
        <dbReference type="SAM" id="MobiDB-lite"/>
    </source>
</evidence>
<comment type="caution">
    <text evidence="2">The sequence shown here is derived from an EMBL/GenBank/DDBJ whole genome shotgun (WGS) entry which is preliminary data.</text>
</comment>
<dbReference type="AlphaFoldDB" id="A0AAE1BVG1"/>
<reference evidence="2" key="1">
    <citation type="submission" date="2023-10" db="EMBL/GenBank/DDBJ databases">
        <title>Genome assemblies of two species of porcelain crab, Petrolisthes cinctipes and Petrolisthes manimaculis (Anomura: Porcellanidae).</title>
        <authorList>
            <person name="Angst P."/>
        </authorList>
    </citation>
    <scope>NUCLEOTIDE SEQUENCE</scope>
    <source>
        <strain evidence="2">PB745_01</strain>
        <tissue evidence="2">Gill</tissue>
    </source>
</reference>
<proteinExistence type="predicted"/>
<feature type="region of interest" description="Disordered" evidence="1">
    <location>
        <begin position="44"/>
        <end position="81"/>
    </location>
</feature>
<keyword evidence="3" id="KW-1185">Reference proteome</keyword>
<evidence type="ECO:0000313" key="2">
    <source>
        <dbReference type="EMBL" id="KAK3855655.1"/>
    </source>
</evidence>